<reference evidence="1 2" key="1">
    <citation type="submission" date="2016-04" db="EMBL/GenBank/DDBJ databases">
        <title>Draft Genome Sequences of Staphylococcus capitis Strain H36, S. capitis Strain H65, S. cohnii Strain H62, S. hominis Strain H69, Mycobacterium iranicum Strain H39, Plantibacter sp. Strain H53, Pseudomonas oryzihabitans Strain H72, and Microbacterium sp. Strain H83, isolated from residential settings.</title>
        <authorList>
            <person name="Lymperopoulou D."/>
            <person name="Adams R.I."/>
            <person name="Lindow S."/>
            <person name="Coil D.A."/>
            <person name="Jospin G."/>
            <person name="Eisen J.A."/>
        </authorList>
    </citation>
    <scope>NUCLEOTIDE SEQUENCE [LARGE SCALE GENOMIC DNA]</scope>
    <source>
        <strain evidence="1 2">H39</strain>
    </source>
</reference>
<dbReference type="OrthoDB" id="3255669at2"/>
<gene>
    <name evidence="1" type="ORF">A4X20_15970</name>
</gene>
<evidence type="ECO:0008006" key="3">
    <source>
        <dbReference type="Google" id="ProtNLM"/>
    </source>
</evidence>
<dbReference type="EMBL" id="LWCS01000015">
    <property type="protein sequence ID" value="OAN39852.1"/>
    <property type="molecule type" value="Genomic_DNA"/>
</dbReference>
<sequence>MGKQRELLADAMAVVGIAALYRAHLQPWIQTWGARADEVCATLPGDELVTEGVRRATRGITIDAPRHDIWPWLVQIGEDRAGFYSYSLLERAVGADIRNADVIHPEWQHLQVGDTVWLAHRYGPDARQIVAAVEPKSHLVLVSPDDYLRLQRGEKATGSWAFVLRREVGRTRLLARSSGGPIGHFWFDIPHFVMEQKMLRGIARRAQQTRRREIAEAIERHPSSPGVTRIRQAT</sequence>
<comment type="caution">
    <text evidence="1">The sequence shown here is derived from an EMBL/GenBank/DDBJ whole genome shotgun (WGS) entry which is preliminary data.</text>
</comment>
<protein>
    <recommendedName>
        <fullName evidence="3">SRPBCC family protein</fullName>
    </recommendedName>
</protein>
<dbReference type="RefSeq" id="WP_064280878.1">
    <property type="nucleotide sequence ID" value="NZ_LWCS01000015.1"/>
</dbReference>
<name>A0A178M0V9_MYCIR</name>
<evidence type="ECO:0000313" key="1">
    <source>
        <dbReference type="EMBL" id="OAN39852.1"/>
    </source>
</evidence>
<dbReference type="eggNOG" id="COG3832">
    <property type="taxonomic scope" value="Bacteria"/>
</dbReference>
<accession>A0A178M0V9</accession>
<dbReference type="AlphaFoldDB" id="A0A178M0V9"/>
<organism evidence="1 2">
    <name type="scientific">Mycolicibacterium iranicum</name>
    <name type="common">Mycobacterium iranicum</name>
    <dbReference type="NCBI Taxonomy" id="912594"/>
    <lineage>
        <taxon>Bacteria</taxon>
        <taxon>Bacillati</taxon>
        <taxon>Actinomycetota</taxon>
        <taxon>Actinomycetes</taxon>
        <taxon>Mycobacteriales</taxon>
        <taxon>Mycobacteriaceae</taxon>
        <taxon>Mycolicibacterium</taxon>
    </lineage>
</organism>
<evidence type="ECO:0000313" key="2">
    <source>
        <dbReference type="Proteomes" id="UP000078396"/>
    </source>
</evidence>
<proteinExistence type="predicted"/>
<dbReference type="Proteomes" id="UP000078396">
    <property type="component" value="Unassembled WGS sequence"/>
</dbReference>